<organism evidence="1 2">
    <name type="scientific">Streptomyces brevispora</name>
    <dbReference type="NCBI Taxonomy" id="887462"/>
    <lineage>
        <taxon>Bacteria</taxon>
        <taxon>Bacillati</taxon>
        <taxon>Actinomycetota</taxon>
        <taxon>Actinomycetes</taxon>
        <taxon>Kitasatosporales</taxon>
        <taxon>Streptomycetaceae</taxon>
        <taxon>Streptomyces</taxon>
    </lineage>
</organism>
<protein>
    <recommendedName>
        <fullName evidence="3">Minor tail protein</fullName>
    </recommendedName>
</protein>
<dbReference type="Gene3D" id="2.60.120.260">
    <property type="entry name" value="Galactose-binding domain-like"/>
    <property type="match status" value="1"/>
</dbReference>
<keyword evidence="2" id="KW-1185">Reference proteome</keyword>
<accession>A0ABZ1G3A9</accession>
<proteinExistence type="predicted"/>
<dbReference type="RefSeq" id="WP_326592863.1">
    <property type="nucleotide sequence ID" value="NZ_CP109114.1"/>
</dbReference>
<dbReference type="EMBL" id="CP109114">
    <property type="protein sequence ID" value="WSC14366.1"/>
    <property type="molecule type" value="Genomic_DNA"/>
</dbReference>
<gene>
    <name evidence="1" type="ORF">OIE64_16950</name>
</gene>
<dbReference type="Proteomes" id="UP001330827">
    <property type="component" value="Chromosome"/>
</dbReference>
<dbReference type="SUPFAM" id="SSF49785">
    <property type="entry name" value="Galactose-binding domain-like"/>
    <property type="match status" value="1"/>
</dbReference>
<sequence length="475" mass="49824">MPMIVNLLAPQVTQPERVVSPDGYLAAVVDDLWAGVVLSYNAATPADTARNLVLNPSFEAALTTETAGYGTSSTRTRVSTQARIGQYSVQHAITAGAAQGGTSWNIQPVAAGVMVQFGVWVKIPATGITALELWWRSQTTTLATVPVLATATPGEWAYVSGSYTVAAGKTCDRVAVVATAGAGPVTWWADAAMAETGPVLHPYVDGNQPGCVWDGTPNASTSRRVTTPLNPRMIRKVRIMRTDPGAAPVPVRSGDPAWAIGGVGTAYDHEAPLGVAVIYTATPIYEDGTRGPQSSLAVTVPAPAPGQRKDLWIKSLDDPGLSTRVMITSWSEKSAAGRQSSADVQGAAYRALAYDVHGAETAEVAIDVPPEAVERVRDLLRSGVLLAQVRPGYLTPDAYFVPGDISGPNPTGRLGSSGGYGFVFTVEPLARPATADQPMRLPNWSWDILAASVPTWDAVADSYASWASLSTNGVT</sequence>
<name>A0ABZ1G3A9_9ACTN</name>
<evidence type="ECO:0000313" key="2">
    <source>
        <dbReference type="Proteomes" id="UP001330827"/>
    </source>
</evidence>
<evidence type="ECO:0000313" key="1">
    <source>
        <dbReference type="EMBL" id="WSC14366.1"/>
    </source>
</evidence>
<evidence type="ECO:0008006" key="3">
    <source>
        <dbReference type="Google" id="ProtNLM"/>
    </source>
</evidence>
<dbReference type="InterPro" id="IPR008979">
    <property type="entry name" value="Galactose-bd-like_sf"/>
</dbReference>
<reference evidence="1 2" key="1">
    <citation type="submission" date="2022-10" db="EMBL/GenBank/DDBJ databases">
        <title>The complete genomes of actinobacterial strains from the NBC collection.</title>
        <authorList>
            <person name="Joergensen T.S."/>
            <person name="Alvarez Arevalo M."/>
            <person name="Sterndorff E.B."/>
            <person name="Faurdal D."/>
            <person name="Vuksanovic O."/>
            <person name="Mourched A.-S."/>
            <person name="Charusanti P."/>
            <person name="Shaw S."/>
            <person name="Blin K."/>
            <person name="Weber T."/>
        </authorList>
    </citation>
    <scope>NUCLEOTIDE SEQUENCE [LARGE SCALE GENOMIC DNA]</scope>
    <source>
        <strain evidence="1 2">NBC 01769</strain>
    </source>
</reference>